<name>A0A1E8PS19_9BURK</name>
<keyword evidence="1" id="KW-1133">Transmembrane helix</keyword>
<gene>
    <name evidence="2" type="ORF">BA896_009300</name>
</gene>
<organism evidence="2 3">
    <name type="scientific">Janthinobacterium lividum</name>
    <dbReference type="NCBI Taxonomy" id="29581"/>
    <lineage>
        <taxon>Bacteria</taxon>
        <taxon>Pseudomonadati</taxon>
        <taxon>Pseudomonadota</taxon>
        <taxon>Betaproteobacteria</taxon>
        <taxon>Burkholderiales</taxon>
        <taxon>Oxalobacteraceae</taxon>
        <taxon>Janthinobacterium</taxon>
    </lineage>
</organism>
<reference evidence="2 3" key="1">
    <citation type="submission" date="2016-10" db="EMBL/GenBank/DDBJ databases">
        <title>Updated version of Genome Assembly of Janthinobacterium lividum ERGS5:01.</title>
        <authorList>
            <person name="Kumar R."/>
            <person name="Acharya V."/>
            <person name="Singh D."/>
        </authorList>
    </citation>
    <scope>NUCLEOTIDE SEQUENCE [LARGE SCALE GENOMIC DNA]</scope>
    <source>
        <strain evidence="2 3">ERGS5:01</strain>
    </source>
</reference>
<evidence type="ECO:0000256" key="1">
    <source>
        <dbReference type="SAM" id="Phobius"/>
    </source>
</evidence>
<dbReference type="Proteomes" id="UP000092634">
    <property type="component" value="Unassembled WGS sequence"/>
</dbReference>
<sequence length="77" mass="8914">MDQHWPLLAVTISVMIGLALNIYFLVLRIHNYRSQRALATMAYKDGLTGLNNWRMFTKSARIPQPTTHTPAYFLMMT</sequence>
<protein>
    <submittedName>
        <fullName evidence="2">Uncharacterized protein</fullName>
    </submittedName>
</protein>
<keyword evidence="1" id="KW-0812">Transmembrane</keyword>
<proteinExistence type="predicted"/>
<dbReference type="EMBL" id="MAQB02000001">
    <property type="protein sequence ID" value="OFJ49056.1"/>
    <property type="molecule type" value="Genomic_DNA"/>
</dbReference>
<comment type="caution">
    <text evidence="2">The sequence shown here is derived from an EMBL/GenBank/DDBJ whole genome shotgun (WGS) entry which is preliminary data.</text>
</comment>
<dbReference type="AlphaFoldDB" id="A0A1E8PS19"/>
<accession>A0A1E8PS19</accession>
<evidence type="ECO:0000313" key="3">
    <source>
        <dbReference type="Proteomes" id="UP000092634"/>
    </source>
</evidence>
<keyword evidence="1" id="KW-0472">Membrane</keyword>
<feature type="transmembrane region" description="Helical" evidence="1">
    <location>
        <begin position="6"/>
        <end position="26"/>
    </location>
</feature>
<evidence type="ECO:0000313" key="2">
    <source>
        <dbReference type="EMBL" id="OFJ49056.1"/>
    </source>
</evidence>